<keyword evidence="3 6" id="KW-0479">Metal-binding</keyword>
<accession>A0A5C3NW89</accession>
<dbReference type="STRING" id="1314778.A0A5C3NW89"/>
<dbReference type="GO" id="GO:0008270">
    <property type="term" value="F:zinc ion binding"/>
    <property type="evidence" value="ECO:0007669"/>
    <property type="project" value="InterPro"/>
</dbReference>
<dbReference type="Pfam" id="PF08240">
    <property type="entry name" value="ADH_N"/>
    <property type="match status" value="1"/>
</dbReference>
<proteinExistence type="inferred from homology"/>
<dbReference type="PROSITE" id="PS00059">
    <property type="entry name" value="ADH_ZINC"/>
    <property type="match status" value="1"/>
</dbReference>
<dbReference type="InterPro" id="IPR013154">
    <property type="entry name" value="ADH-like_N"/>
</dbReference>
<keyword evidence="4 6" id="KW-0862">Zinc</keyword>
<dbReference type="PANTHER" id="PTHR42940">
    <property type="entry name" value="ALCOHOL DEHYDROGENASE 1-RELATED"/>
    <property type="match status" value="1"/>
</dbReference>
<organism evidence="8 9">
    <name type="scientific">Polyporus arcularius HHB13444</name>
    <dbReference type="NCBI Taxonomy" id="1314778"/>
    <lineage>
        <taxon>Eukaryota</taxon>
        <taxon>Fungi</taxon>
        <taxon>Dikarya</taxon>
        <taxon>Basidiomycota</taxon>
        <taxon>Agaricomycotina</taxon>
        <taxon>Agaricomycetes</taxon>
        <taxon>Polyporales</taxon>
        <taxon>Polyporaceae</taxon>
        <taxon>Polyporus</taxon>
    </lineage>
</organism>
<evidence type="ECO:0000313" key="8">
    <source>
        <dbReference type="EMBL" id="TFK81581.1"/>
    </source>
</evidence>
<reference evidence="8 9" key="1">
    <citation type="journal article" date="2019" name="Nat. Ecol. Evol.">
        <title>Megaphylogeny resolves global patterns of mushroom evolution.</title>
        <authorList>
            <person name="Varga T."/>
            <person name="Krizsan K."/>
            <person name="Foldi C."/>
            <person name="Dima B."/>
            <person name="Sanchez-Garcia M."/>
            <person name="Sanchez-Ramirez S."/>
            <person name="Szollosi G.J."/>
            <person name="Szarkandi J.G."/>
            <person name="Papp V."/>
            <person name="Albert L."/>
            <person name="Andreopoulos W."/>
            <person name="Angelini C."/>
            <person name="Antonin V."/>
            <person name="Barry K.W."/>
            <person name="Bougher N.L."/>
            <person name="Buchanan P."/>
            <person name="Buyck B."/>
            <person name="Bense V."/>
            <person name="Catcheside P."/>
            <person name="Chovatia M."/>
            <person name="Cooper J."/>
            <person name="Damon W."/>
            <person name="Desjardin D."/>
            <person name="Finy P."/>
            <person name="Geml J."/>
            <person name="Haridas S."/>
            <person name="Hughes K."/>
            <person name="Justo A."/>
            <person name="Karasinski D."/>
            <person name="Kautmanova I."/>
            <person name="Kiss B."/>
            <person name="Kocsube S."/>
            <person name="Kotiranta H."/>
            <person name="LaButti K.M."/>
            <person name="Lechner B.E."/>
            <person name="Liimatainen K."/>
            <person name="Lipzen A."/>
            <person name="Lukacs Z."/>
            <person name="Mihaltcheva S."/>
            <person name="Morgado L.N."/>
            <person name="Niskanen T."/>
            <person name="Noordeloos M.E."/>
            <person name="Ohm R.A."/>
            <person name="Ortiz-Santana B."/>
            <person name="Ovrebo C."/>
            <person name="Racz N."/>
            <person name="Riley R."/>
            <person name="Savchenko A."/>
            <person name="Shiryaev A."/>
            <person name="Soop K."/>
            <person name="Spirin V."/>
            <person name="Szebenyi C."/>
            <person name="Tomsovsky M."/>
            <person name="Tulloss R.E."/>
            <person name="Uehling J."/>
            <person name="Grigoriev I.V."/>
            <person name="Vagvolgyi C."/>
            <person name="Papp T."/>
            <person name="Martin F.M."/>
            <person name="Miettinen O."/>
            <person name="Hibbett D.S."/>
            <person name="Nagy L.G."/>
        </authorList>
    </citation>
    <scope>NUCLEOTIDE SEQUENCE [LARGE SCALE GENOMIC DNA]</scope>
    <source>
        <strain evidence="8 9">HHB13444</strain>
    </source>
</reference>
<dbReference type="SUPFAM" id="SSF51735">
    <property type="entry name" value="NAD(P)-binding Rossmann-fold domains"/>
    <property type="match status" value="1"/>
</dbReference>
<dbReference type="InParanoid" id="A0A5C3NW89"/>
<comment type="similarity">
    <text evidence="2 6">Belongs to the zinc-containing alcohol dehydrogenase family.</text>
</comment>
<name>A0A5C3NW89_9APHY</name>
<dbReference type="InterPro" id="IPR013149">
    <property type="entry name" value="ADH-like_C"/>
</dbReference>
<dbReference type="Pfam" id="PF00107">
    <property type="entry name" value="ADH_zinc_N"/>
    <property type="match status" value="1"/>
</dbReference>
<dbReference type="PANTHER" id="PTHR42940:SF8">
    <property type="entry name" value="VACUOLAR PROTEIN SORTING-ASSOCIATED PROTEIN 11"/>
    <property type="match status" value="1"/>
</dbReference>
<keyword evidence="5" id="KW-0560">Oxidoreductase</keyword>
<comment type="cofactor">
    <cofactor evidence="1 6">
        <name>Zn(2+)</name>
        <dbReference type="ChEBI" id="CHEBI:29105"/>
    </cofactor>
</comment>
<evidence type="ECO:0000313" key="9">
    <source>
        <dbReference type="Proteomes" id="UP000308197"/>
    </source>
</evidence>
<dbReference type="InterPro" id="IPR036291">
    <property type="entry name" value="NAD(P)-bd_dom_sf"/>
</dbReference>
<dbReference type="Gene3D" id="3.90.180.10">
    <property type="entry name" value="Medium-chain alcohol dehydrogenases, catalytic domain"/>
    <property type="match status" value="1"/>
</dbReference>
<dbReference type="GO" id="GO:0005737">
    <property type="term" value="C:cytoplasm"/>
    <property type="evidence" value="ECO:0007669"/>
    <property type="project" value="TreeGrafter"/>
</dbReference>
<feature type="domain" description="Enoyl reductase (ER)" evidence="7">
    <location>
        <begin position="13"/>
        <end position="341"/>
    </location>
</feature>
<dbReference type="SMART" id="SM00829">
    <property type="entry name" value="PKS_ER"/>
    <property type="match status" value="1"/>
</dbReference>
<dbReference type="InterPro" id="IPR002328">
    <property type="entry name" value="ADH_Zn_CS"/>
</dbReference>
<dbReference type="AlphaFoldDB" id="A0A5C3NW89"/>
<dbReference type="SUPFAM" id="SSF50129">
    <property type="entry name" value="GroES-like"/>
    <property type="match status" value="1"/>
</dbReference>
<evidence type="ECO:0000256" key="5">
    <source>
        <dbReference type="ARBA" id="ARBA00023002"/>
    </source>
</evidence>
<dbReference type="InterPro" id="IPR011032">
    <property type="entry name" value="GroES-like_sf"/>
</dbReference>
<dbReference type="Gene3D" id="3.40.50.720">
    <property type="entry name" value="NAD(P)-binding Rossmann-like Domain"/>
    <property type="match status" value="1"/>
</dbReference>
<dbReference type="InterPro" id="IPR020843">
    <property type="entry name" value="ER"/>
</dbReference>
<keyword evidence="9" id="KW-1185">Reference proteome</keyword>
<dbReference type="EMBL" id="ML211585">
    <property type="protein sequence ID" value="TFK81581.1"/>
    <property type="molecule type" value="Genomic_DNA"/>
</dbReference>
<gene>
    <name evidence="8" type="ORF">K466DRAFT_557752</name>
</gene>
<dbReference type="GO" id="GO:0004022">
    <property type="term" value="F:alcohol dehydrogenase (NAD+) activity"/>
    <property type="evidence" value="ECO:0007669"/>
    <property type="project" value="TreeGrafter"/>
</dbReference>
<dbReference type="CDD" id="cd08254">
    <property type="entry name" value="hydroxyacyl_CoA_DH"/>
    <property type="match status" value="1"/>
</dbReference>
<protein>
    <submittedName>
        <fullName evidence="8">N-benzyl-3-pyrrolidinol dehydrogenase</fullName>
    </submittedName>
</protein>
<dbReference type="Proteomes" id="UP000308197">
    <property type="component" value="Unassembled WGS sequence"/>
</dbReference>
<sequence length="348" mass="36603">MAPTMLGGFYVPGNNRVVLQDAPIPTPTAKQVLLKVVAAGVCHSDVFFLNASTPDPRTYILGHENAGYAVSWGSEVTGITKDQLYVVYLFSSCATQVQGSFADTAVIGLGLNGGYAKYLVATVDQLVPVPDGLAPEIACLSTDSLITAYRAVHNAAELRPGTKKRVLIYGVGGLGHQAIQIAKSYGATVYACDFKPEARALALSLGAEQAFDAAELQAATADTAKDPLVVDIGIDFVTNAQSFTLLSSAVRRAETSLSSPGGLIVLVGVSTDQLSFNTADFVTNHINIKTSLYGTLDDCKASLDLLAKGIVKPVVSTEPLHRVVDVLDELKANEYLGRKVILPATGTD</sequence>
<evidence type="ECO:0000256" key="3">
    <source>
        <dbReference type="ARBA" id="ARBA00022723"/>
    </source>
</evidence>
<evidence type="ECO:0000256" key="1">
    <source>
        <dbReference type="ARBA" id="ARBA00001947"/>
    </source>
</evidence>
<evidence type="ECO:0000256" key="4">
    <source>
        <dbReference type="ARBA" id="ARBA00022833"/>
    </source>
</evidence>
<evidence type="ECO:0000256" key="6">
    <source>
        <dbReference type="RuleBase" id="RU361277"/>
    </source>
</evidence>
<evidence type="ECO:0000256" key="2">
    <source>
        <dbReference type="ARBA" id="ARBA00008072"/>
    </source>
</evidence>
<evidence type="ECO:0000259" key="7">
    <source>
        <dbReference type="SMART" id="SM00829"/>
    </source>
</evidence>